<evidence type="ECO:0000256" key="1">
    <source>
        <dbReference type="PIRSR" id="PIRSR620023-1"/>
    </source>
</evidence>
<sequence length="349" mass="37803">MNLSASAVPRLLFRADGNAQIGLGHLMRLLALANQLQGLALGTFLVREPTAAVGQMLAANGWIVQPLPAQQSWLAEADWLAQQVLQPSDVLVLDGYYFGADYQQRLRVSGCSLVYVDDLQAWPVVADVLINHSPGVMATDYQAPTTTDFLLGPAFSLLRQPFLESAALPQWPTAIESALVCFGGADPLRLTVRIIRALQALPQLQRLGVLLGSAFGDAAALEELAATSSGVIITFHRNIEAAPLANLLREHDMAIVPASTVLIEALVLGRPSITGYYVDNQRALASYVHAHQQAFSVGNFAELNDAGLLARLHDGIAWLETTPRQPYVKQLRPDLLRAKVQQLLDRALP</sequence>
<dbReference type="OrthoDB" id="9805604at2"/>
<organism evidence="3 4">
    <name type="scientific">Hymenobacter setariae</name>
    <dbReference type="NCBI Taxonomy" id="2594794"/>
    <lineage>
        <taxon>Bacteria</taxon>
        <taxon>Pseudomonadati</taxon>
        <taxon>Bacteroidota</taxon>
        <taxon>Cytophagia</taxon>
        <taxon>Cytophagales</taxon>
        <taxon>Hymenobacteraceae</taxon>
        <taxon>Hymenobacter</taxon>
    </lineage>
</organism>
<dbReference type="EC" id="3.6.1.57" evidence="3"/>
<feature type="binding site" evidence="2">
    <location>
        <position position="264"/>
    </location>
    <ligand>
        <name>substrate</name>
    </ligand>
</feature>
<protein>
    <submittedName>
        <fullName evidence="3">UDP-2,4-diacetamido-2,4, 6-trideoxy-beta-L-altropyranose hydrolase</fullName>
        <ecNumber evidence="3">3.6.1.57</ecNumber>
    </submittedName>
</protein>
<dbReference type="AlphaFoldDB" id="A0A558BRX7"/>
<dbReference type="EMBL" id="VMRJ01000004">
    <property type="protein sequence ID" value="TVT39225.1"/>
    <property type="molecule type" value="Genomic_DNA"/>
</dbReference>
<evidence type="ECO:0000313" key="4">
    <source>
        <dbReference type="Proteomes" id="UP000317624"/>
    </source>
</evidence>
<keyword evidence="3" id="KW-0378">Hydrolase</keyword>
<dbReference type="GO" id="GO:0016787">
    <property type="term" value="F:hydrolase activity"/>
    <property type="evidence" value="ECO:0007669"/>
    <property type="project" value="UniProtKB-KW"/>
</dbReference>
<comment type="caution">
    <text evidence="3">The sequence shown here is derived from an EMBL/GenBank/DDBJ whole genome shotgun (WGS) entry which is preliminary data.</text>
</comment>
<evidence type="ECO:0000313" key="3">
    <source>
        <dbReference type="EMBL" id="TVT39225.1"/>
    </source>
</evidence>
<dbReference type="Gene3D" id="3.40.50.11190">
    <property type="match status" value="1"/>
</dbReference>
<reference evidence="3 4" key="1">
    <citation type="submission" date="2019-07" db="EMBL/GenBank/DDBJ databases">
        <title>Hymenobacter sp. straun FUR1 Genome sequencing and assembly.</title>
        <authorList>
            <person name="Chhetri G."/>
        </authorList>
    </citation>
    <scope>NUCLEOTIDE SEQUENCE [LARGE SCALE GENOMIC DNA]</scope>
    <source>
        <strain evidence="3 4">Fur1</strain>
    </source>
</reference>
<dbReference type="Proteomes" id="UP000317624">
    <property type="component" value="Unassembled WGS sequence"/>
</dbReference>
<feature type="binding site" evidence="2">
    <location>
        <position position="159"/>
    </location>
    <ligand>
        <name>substrate</name>
    </ligand>
</feature>
<keyword evidence="4" id="KW-1185">Reference proteome</keyword>
<feature type="active site" description="Proton acceptor" evidence="1">
    <location>
        <position position="25"/>
    </location>
</feature>
<name>A0A558BRX7_9BACT</name>
<evidence type="ECO:0000256" key="2">
    <source>
        <dbReference type="PIRSR" id="PIRSR620023-2"/>
    </source>
</evidence>
<dbReference type="InterPro" id="IPR020023">
    <property type="entry name" value="PseG"/>
</dbReference>
<gene>
    <name evidence="3" type="primary">pseG</name>
    <name evidence="3" type="ORF">FNT36_16335</name>
</gene>
<dbReference type="NCBIfam" id="TIGR03590">
    <property type="entry name" value="PseG"/>
    <property type="match status" value="1"/>
</dbReference>
<proteinExistence type="predicted"/>
<accession>A0A558BRX7</accession>
<dbReference type="Gene3D" id="3.40.50.2000">
    <property type="entry name" value="Glycogen Phosphorylase B"/>
    <property type="match status" value="1"/>
</dbReference>